<feature type="compositionally biased region" description="Acidic residues" evidence="1">
    <location>
        <begin position="290"/>
        <end position="314"/>
    </location>
</feature>
<sequence>MLHSEGDIAITLELVDSGGEPVTQYRDLTSPSSTFMTASSDAIYHIHRRFISAPAGRKFRIRQRFNENFNIFSAKGLKLVTSIGHDEPDEDVTDFTQASWLDKSQLYDEQSVEEFRIWQEGEEIQGNAFRMPEATDVSTLAHLPTEAVGMYRAPQGSIALFVVRGRLAGDPGCDDPEPADRPLGPTDPPDEDWHDLSSNVIRWEWFEDLRSENGVPIVFLFVNVASDDLAKLGLTPLRDDPEVQRVTQQQRRERVDERSRKRARYHYDEFTAGSCVGRRRANRYWKRDAEDDEVDEDDEDDDEDDLKEYEDDEAEKSHAPVPHTSLNRVRKPERRSGRQAGQRQTTPSESQATQQQATPAPSVSSARRPTAPRRPTPKSNQDMATGPPAPALAPKSPTTTHAPGRPTSTEHPDIKTEDDDPGFLITDARPALRPTEPLPHTATVDIGGMSRARLKLLQREIDADLRIRLHGRGRHYEDMVILRLERKRLEIEVVLMEGGSAS</sequence>
<feature type="region of interest" description="Disordered" evidence="1">
    <location>
        <begin position="241"/>
        <end position="260"/>
    </location>
</feature>
<dbReference type="Proteomes" id="UP001138500">
    <property type="component" value="Unassembled WGS sequence"/>
</dbReference>
<organism evidence="2 3">
    <name type="scientific">Teratosphaeria destructans</name>
    <dbReference type="NCBI Taxonomy" id="418781"/>
    <lineage>
        <taxon>Eukaryota</taxon>
        <taxon>Fungi</taxon>
        <taxon>Dikarya</taxon>
        <taxon>Ascomycota</taxon>
        <taxon>Pezizomycotina</taxon>
        <taxon>Dothideomycetes</taxon>
        <taxon>Dothideomycetidae</taxon>
        <taxon>Mycosphaerellales</taxon>
        <taxon>Teratosphaeriaceae</taxon>
        <taxon>Teratosphaeria</taxon>
    </lineage>
</organism>
<dbReference type="OrthoDB" id="10526961at2759"/>
<gene>
    <name evidence="2" type="ORF">Tdes44962_MAKER00242</name>
</gene>
<dbReference type="AlphaFoldDB" id="A0A9W7SW18"/>
<reference evidence="2 3" key="1">
    <citation type="journal article" date="2018" name="IMA Fungus">
        <title>IMA Genome-F 10: Nine draft genome sequences of Claviceps purpurea s.lat., including C. arundinis, C. humidiphila, and C. cf. spartinae, pseudomolecules for the pitch canker pathogen Fusarium circinatum, draft genome of Davidsoniella eucalypti, Grosmannia galeiformis, Quambalaria eucalypti, and Teratosphaeria destructans.</title>
        <authorList>
            <person name="Wingfield B.D."/>
            <person name="Liu M."/>
            <person name="Nguyen H.D."/>
            <person name="Lane F.A."/>
            <person name="Morgan S.W."/>
            <person name="De Vos L."/>
            <person name="Wilken P.M."/>
            <person name="Duong T.A."/>
            <person name="Aylward J."/>
            <person name="Coetzee M.P."/>
            <person name="Dadej K."/>
            <person name="De Beer Z.W."/>
            <person name="Findlay W."/>
            <person name="Havenga M."/>
            <person name="Kolarik M."/>
            <person name="Menzies J.G."/>
            <person name="Naidoo K."/>
            <person name="Pochopski O."/>
            <person name="Shoukouhi P."/>
            <person name="Santana Q.C."/>
            <person name="Seifert K.A."/>
            <person name="Soal N."/>
            <person name="Steenkamp E.T."/>
            <person name="Tatham C.T."/>
            <person name="van der Nest M.A."/>
            <person name="Wingfield M.J."/>
        </authorList>
    </citation>
    <scope>NUCLEOTIDE SEQUENCE [LARGE SCALE GENOMIC DNA]</scope>
    <source>
        <strain evidence="2">CMW44962</strain>
    </source>
</reference>
<accession>A0A9W7SW18</accession>
<dbReference type="EMBL" id="RIBY02001112">
    <property type="protein sequence ID" value="KAH9832762.1"/>
    <property type="molecule type" value="Genomic_DNA"/>
</dbReference>
<proteinExistence type="predicted"/>
<keyword evidence="3" id="KW-1185">Reference proteome</keyword>
<feature type="compositionally biased region" description="Basic and acidic residues" evidence="1">
    <location>
        <begin position="250"/>
        <end position="260"/>
    </location>
</feature>
<evidence type="ECO:0000256" key="1">
    <source>
        <dbReference type="SAM" id="MobiDB-lite"/>
    </source>
</evidence>
<feature type="region of interest" description="Disordered" evidence="1">
    <location>
        <begin position="288"/>
        <end position="421"/>
    </location>
</feature>
<comment type="caution">
    <text evidence="2">The sequence shown here is derived from an EMBL/GenBank/DDBJ whole genome shotgun (WGS) entry which is preliminary data.</text>
</comment>
<evidence type="ECO:0000313" key="3">
    <source>
        <dbReference type="Proteomes" id="UP001138500"/>
    </source>
</evidence>
<feature type="compositionally biased region" description="Polar residues" evidence="1">
    <location>
        <begin position="396"/>
        <end position="407"/>
    </location>
</feature>
<protein>
    <submittedName>
        <fullName evidence="2">Uncharacterized protein</fullName>
    </submittedName>
</protein>
<evidence type="ECO:0000313" key="2">
    <source>
        <dbReference type="EMBL" id="KAH9832762.1"/>
    </source>
</evidence>
<feature type="region of interest" description="Disordered" evidence="1">
    <location>
        <begin position="169"/>
        <end position="194"/>
    </location>
</feature>
<name>A0A9W7SW18_9PEZI</name>
<reference evidence="2 3" key="2">
    <citation type="journal article" date="2021" name="Curr. Genet.">
        <title>Genetic response to nitrogen starvation in the aggressive Eucalyptus foliar pathogen Teratosphaeria destructans.</title>
        <authorList>
            <person name="Havenga M."/>
            <person name="Wingfield B.D."/>
            <person name="Wingfield M.J."/>
            <person name="Dreyer L.L."/>
            <person name="Roets F."/>
            <person name="Aylward J."/>
        </authorList>
    </citation>
    <scope>NUCLEOTIDE SEQUENCE [LARGE SCALE GENOMIC DNA]</scope>
    <source>
        <strain evidence="2">CMW44962</strain>
    </source>
</reference>
<feature type="compositionally biased region" description="Low complexity" evidence="1">
    <location>
        <begin position="344"/>
        <end position="369"/>
    </location>
</feature>